<sequence>MNHWCLDRDRKRRGKTREFRDKTNGDVVLLACRDGPMQEGNTTRKIPSGKRDSSEKWIYEKATFMRRAVKGSSGQAHLDQDATSLSSLHSPYRDTRPIKRVCDKRGNDLRPASHVLPVLNMGDCALPSLPLYIRTSFGFTNWQANIPRARPDSKGESETCEFALRAHKTHIVRQVANYASVSVPYTTVILIHTAHRPGPLAPVGSACEHWHLPSEMTAALAIASSHPFSTWESWVPDLTAITFISTHPAKPPLIPICLAATNRASSRWGNPTYLKPLLCHSPQPRIGTFVRQFAEHTFSGCSQNRENGTPGLPSWPPNITGGQTVFGLSPPVFRPLTIFAANGEDISSSSILWALGWATAIVLALRFDCMKIKPQSLNIATSNTTQRAVTLVQQAPPYASHNLMRNIHRRLLNFCLMQTASAIIGRNWQTHVYNPNPKSPTSLPRFPRLTDMTPVTCKALTSMRRTSKRMHVALASSSLLGY</sequence>
<dbReference type="AlphaFoldDB" id="A0A9Q8SQD1"/>
<dbReference type="EMBL" id="CP019476">
    <property type="protein sequence ID" value="UQC81634.1"/>
    <property type="molecule type" value="Genomic_DNA"/>
</dbReference>
<dbReference type="KEGG" id="clup:CLUP02_07120"/>
<keyword evidence="2" id="KW-1185">Reference proteome</keyword>
<proteinExistence type="predicted"/>
<dbReference type="GeneID" id="73341126"/>
<dbReference type="RefSeq" id="XP_049143259.1">
    <property type="nucleotide sequence ID" value="XM_049286116.1"/>
</dbReference>
<reference evidence="1" key="1">
    <citation type="journal article" date="2021" name="Mol. Plant Microbe Interact.">
        <title>Complete Genome Sequence of the Plant-Pathogenic Fungus Colletotrichum lupini.</title>
        <authorList>
            <person name="Baroncelli R."/>
            <person name="Pensec F."/>
            <person name="Da Lio D."/>
            <person name="Boufleur T."/>
            <person name="Vicente I."/>
            <person name="Sarrocco S."/>
            <person name="Picot A."/>
            <person name="Baraldi E."/>
            <person name="Sukno S."/>
            <person name="Thon M."/>
            <person name="Le Floch G."/>
        </authorList>
    </citation>
    <scope>NUCLEOTIDE SEQUENCE</scope>
    <source>
        <strain evidence="1">IMI 504893</strain>
    </source>
</reference>
<accession>A0A9Q8SQD1</accession>
<protein>
    <submittedName>
        <fullName evidence="1">Uncharacterized protein</fullName>
    </submittedName>
</protein>
<evidence type="ECO:0000313" key="2">
    <source>
        <dbReference type="Proteomes" id="UP000830671"/>
    </source>
</evidence>
<gene>
    <name evidence="1" type="ORF">CLUP02_07120</name>
</gene>
<name>A0A9Q8SQD1_9PEZI</name>
<organism evidence="1 2">
    <name type="scientific">Colletotrichum lupini</name>
    <dbReference type="NCBI Taxonomy" id="145971"/>
    <lineage>
        <taxon>Eukaryota</taxon>
        <taxon>Fungi</taxon>
        <taxon>Dikarya</taxon>
        <taxon>Ascomycota</taxon>
        <taxon>Pezizomycotina</taxon>
        <taxon>Sordariomycetes</taxon>
        <taxon>Hypocreomycetidae</taxon>
        <taxon>Glomerellales</taxon>
        <taxon>Glomerellaceae</taxon>
        <taxon>Colletotrichum</taxon>
        <taxon>Colletotrichum acutatum species complex</taxon>
    </lineage>
</organism>
<evidence type="ECO:0000313" key="1">
    <source>
        <dbReference type="EMBL" id="UQC81634.1"/>
    </source>
</evidence>
<dbReference type="Proteomes" id="UP000830671">
    <property type="component" value="Chromosome 4"/>
</dbReference>